<evidence type="ECO:0000313" key="2">
    <source>
        <dbReference type="EMBL" id="GJT43711.1"/>
    </source>
</evidence>
<feature type="region of interest" description="Disordered" evidence="1">
    <location>
        <begin position="60"/>
        <end position="179"/>
    </location>
</feature>
<evidence type="ECO:0000256" key="1">
    <source>
        <dbReference type="SAM" id="MobiDB-lite"/>
    </source>
</evidence>
<gene>
    <name evidence="2" type="ORF">Tco_0952426</name>
</gene>
<feature type="compositionally biased region" description="Polar residues" evidence="1">
    <location>
        <begin position="102"/>
        <end position="134"/>
    </location>
</feature>
<dbReference type="EMBL" id="BQNB010015752">
    <property type="protein sequence ID" value="GJT43711.1"/>
    <property type="molecule type" value="Genomic_DNA"/>
</dbReference>
<comment type="caution">
    <text evidence="2">The sequence shown here is derived from an EMBL/GenBank/DDBJ whole genome shotgun (WGS) entry which is preliminary data.</text>
</comment>
<reference evidence="2" key="2">
    <citation type="submission" date="2022-01" db="EMBL/GenBank/DDBJ databases">
        <authorList>
            <person name="Yamashiro T."/>
            <person name="Shiraishi A."/>
            <person name="Satake H."/>
            <person name="Nakayama K."/>
        </authorList>
    </citation>
    <scope>NUCLEOTIDE SEQUENCE</scope>
</reference>
<sequence>MYTIRSTDKVALEEFDQKNALFKHMHKNRTANINPANYHLYHALMEALIADEDAMDKEVKDMVKDHKRKHDSDDDEDDDDDDEGPSAGSNQGKSTKRIRHNSGASGSAQSPPKDSDASASKQHPTLTLTGWQINDTRDAVIDSSMHRSEPEYGHSKHSSDDVSKQDEGHVSDLEDTDNAHIPKAAAATWFKPIPEDERPATPEPEWTIPLNDFPEPDNNWANAYATMYQVPAENKLQRKTYDIGSFIKWLCRRTGKKKLCKADLEGPYFNLVKAFHKNNVFLQFQMDECHKLLTNKADLVNPEDH</sequence>
<organism evidence="2 3">
    <name type="scientific">Tanacetum coccineum</name>
    <dbReference type="NCBI Taxonomy" id="301880"/>
    <lineage>
        <taxon>Eukaryota</taxon>
        <taxon>Viridiplantae</taxon>
        <taxon>Streptophyta</taxon>
        <taxon>Embryophyta</taxon>
        <taxon>Tracheophyta</taxon>
        <taxon>Spermatophyta</taxon>
        <taxon>Magnoliopsida</taxon>
        <taxon>eudicotyledons</taxon>
        <taxon>Gunneridae</taxon>
        <taxon>Pentapetalae</taxon>
        <taxon>asterids</taxon>
        <taxon>campanulids</taxon>
        <taxon>Asterales</taxon>
        <taxon>Asteraceae</taxon>
        <taxon>Asteroideae</taxon>
        <taxon>Anthemideae</taxon>
        <taxon>Anthemidinae</taxon>
        <taxon>Tanacetum</taxon>
    </lineage>
</organism>
<accession>A0ABQ5DZT9</accession>
<protein>
    <submittedName>
        <fullName evidence="2">Uncharacterized protein</fullName>
    </submittedName>
</protein>
<name>A0ABQ5DZT9_9ASTR</name>
<keyword evidence="3" id="KW-1185">Reference proteome</keyword>
<dbReference type="Proteomes" id="UP001151760">
    <property type="component" value="Unassembled WGS sequence"/>
</dbReference>
<reference evidence="2" key="1">
    <citation type="journal article" date="2022" name="Int. J. Mol. Sci.">
        <title>Draft Genome of Tanacetum Coccineum: Genomic Comparison of Closely Related Tanacetum-Family Plants.</title>
        <authorList>
            <person name="Yamashiro T."/>
            <person name="Shiraishi A."/>
            <person name="Nakayama K."/>
            <person name="Satake H."/>
        </authorList>
    </citation>
    <scope>NUCLEOTIDE SEQUENCE</scope>
</reference>
<proteinExistence type="predicted"/>
<feature type="compositionally biased region" description="Basic and acidic residues" evidence="1">
    <location>
        <begin position="135"/>
        <end position="179"/>
    </location>
</feature>
<feature type="compositionally biased region" description="Acidic residues" evidence="1">
    <location>
        <begin position="73"/>
        <end position="84"/>
    </location>
</feature>
<evidence type="ECO:0000313" key="3">
    <source>
        <dbReference type="Proteomes" id="UP001151760"/>
    </source>
</evidence>